<evidence type="ECO:0000256" key="6">
    <source>
        <dbReference type="ARBA" id="ARBA00022777"/>
    </source>
</evidence>
<dbReference type="Gene3D" id="3.30.565.10">
    <property type="entry name" value="Histidine kinase-like ATPase, C-terminal domain"/>
    <property type="match status" value="1"/>
</dbReference>
<sequence length="374" mass="42028">MISWGIFSDEILDRIKSGVIVLDMGDRIRHINRYALDILQIDREQWQQRLVTELFSDLDVVRIRQVHAEESQVNIGRLEFPLAEGAVSLMAEISPLMVMGQKVGTLLIFQVYTEFCTVQKEIVHAEKMAAIASMAAGAVHEIRNPLTTVKGFLQLFERDLQKLMGMGLIQRNYSEKFMNIFPLLFSEVRKIEQILSDLVLLGSPQETNYRIIKIHDVLHSLLPKLQELALLHNVSIICELPRKNVKFFGDLNELLSVLLSLVQNSLEALEGQGGEIRLSAETTNKSLFLSVRDNGPGISKEILPVIMDPFVTTKPEHPGLGLSICQQVIERMGGHVSISSELGRGTLVHLEIPCIYEEVVNMTDIRLGLKEAAN</sequence>
<dbReference type="InterPro" id="IPR003661">
    <property type="entry name" value="HisK_dim/P_dom"/>
</dbReference>
<dbReference type="SUPFAM" id="SSF55785">
    <property type="entry name" value="PYP-like sensor domain (PAS domain)"/>
    <property type="match status" value="1"/>
</dbReference>
<dbReference type="EMBL" id="BDUF01000060">
    <property type="protein sequence ID" value="GAX90668.1"/>
    <property type="molecule type" value="Genomic_DNA"/>
</dbReference>
<evidence type="ECO:0000256" key="3">
    <source>
        <dbReference type="ARBA" id="ARBA00022553"/>
    </source>
</evidence>
<accession>A0A292YL49</accession>
<dbReference type="InterPro" id="IPR004358">
    <property type="entry name" value="Sig_transdc_His_kin-like_C"/>
</dbReference>
<reference evidence="11" key="1">
    <citation type="submission" date="2017-07" db="EMBL/GenBank/DDBJ databases">
        <title>Draft genome sequence of Effusibacillus lacus strain skLN1.</title>
        <authorList>
            <person name="Watanabe M."/>
            <person name="Kojima H."/>
            <person name="Fukui M."/>
        </authorList>
    </citation>
    <scope>NUCLEOTIDE SEQUENCE [LARGE SCALE GENOMIC DNA]</scope>
    <source>
        <strain evidence="11">skLN1</strain>
    </source>
</reference>
<dbReference type="Gene3D" id="3.30.450.20">
    <property type="entry name" value="PAS domain"/>
    <property type="match status" value="1"/>
</dbReference>
<dbReference type="SMART" id="SM00387">
    <property type="entry name" value="HATPase_c"/>
    <property type="match status" value="1"/>
</dbReference>
<evidence type="ECO:0000256" key="1">
    <source>
        <dbReference type="ARBA" id="ARBA00000085"/>
    </source>
</evidence>
<dbReference type="PRINTS" id="PR00344">
    <property type="entry name" value="BCTRLSENSOR"/>
</dbReference>
<comment type="catalytic activity">
    <reaction evidence="1">
        <text>ATP + protein L-histidine = ADP + protein N-phospho-L-histidine.</text>
        <dbReference type="EC" id="2.7.13.3"/>
    </reaction>
</comment>
<evidence type="ECO:0000256" key="5">
    <source>
        <dbReference type="ARBA" id="ARBA00022741"/>
    </source>
</evidence>
<dbReference type="PANTHER" id="PTHR43065">
    <property type="entry name" value="SENSOR HISTIDINE KINASE"/>
    <property type="match status" value="1"/>
</dbReference>
<dbReference type="Gene3D" id="1.10.287.130">
    <property type="match status" value="1"/>
</dbReference>
<comment type="caution">
    <text evidence="10">The sequence shown here is derived from an EMBL/GenBank/DDBJ whole genome shotgun (WGS) entry which is preliminary data.</text>
</comment>
<dbReference type="GO" id="GO:0006355">
    <property type="term" value="P:regulation of DNA-templated transcription"/>
    <property type="evidence" value="ECO:0007669"/>
    <property type="project" value="InterPro"/>
</dbReference>
<dbReference type="GO" id="GO:0000155">
    <property type="term" value="F:phosphorelay sensor kinase activity"/>
    <property type="evidence" value="ECO:0007669"/>
    <property type="project" value="InterPro"/>
</dbReference>
<keyword evidence="6" id="KW-0418">Kinase</keyword>
<keyword evidence="8" id="KW-0902">Two-component regulatory system</keyword>
<keyword evidence="4" id="KW-0808">Transferase</keyword>
<evidence type="ECO:0000313" key="10">
    <source>
        <dbReference type="EMBL" id="GAX90668.1"/>
    </source>
</evidence>
<keyword evidence="7" id="KW-0067">ATP-binding</keyword>
<dbReference type="OrthoDB" id="9815750at2"/>
<dbReference type="Pfam" id="PF02518">
    <property type="entry name" value="HATPase_c"/>
    <property type="match status" value="1"/>
</dbReference>
<organism evidence="10 11">
    <name type="scientific">Effusibacillus lacus</name>
    <dbReference type="NCBI Taxonomy" id="1348429"/>
    <lineage>
        <taxon>Bacteria</taxon>
        <taxon>Bacillati</taxon>
        <taxon>Bacillota</taxon>
        <taxon>Bacilli</taxon>
        <taxon>Bacillales</taxon>
        <taxon>Alicyclobacillaceae</taxon>
        <taxon>Effusibacillus</taxon>
    </lineage>
</organism>
<dbReference type="GO" id="GO:0005524">
    <property type="term" value="F:ATP binding"/>
    <property type="evidence" value="ECO:0007669"/>
    <property type="project" value="UniProtKB-KW"/>
</dbReference>
<dbReference type="InterPro" id="IPR003594">
    <property type="entry name" value="HATPase_dom"/>
</dbReference>
<dbReference type="CDD" id="cd00130">
    <property type="entry name" value="PAS"/>
    <property type="match status" value="1"/>
</dbReference>
<dbReference type="Pfam" id="PF00512">
    <property type="entry name" value="HisKA"/>
    <property type="match status" value="1"/>
</dbReference>
<dbReference type="CDD" id="cd00082">
    <property type="entry name" value="HisKA"/>
    <property type="match status" value="1"/>
</dbReference>
<dbReference type="InterPro" id="IPR036890">
    <property type="entry name" value="HATPase_C_sf"/>
</dbReference>
<dbReference type="InterPro" id="IPR000014">
    <property type="entry name" value="PAS"/>
</dbReference>
<dbReference type="InterPro" id="IPR005467">
    <property type="entry name" value="His_kinase_dom"/>
</dbReference>
<feature type="domain" description="Histidine kinase" evidence="9">
    <location>
        <begin position="137"/>
        <end position="356"/>
    </location>
</feature>
<evidence type="ECO:0000259" key="9">
    <source>
        <dbReference type="PROSITE" id="PS50109"/>
    </source>
</evidence>
<dbReference type="SUPFAM" id="SSF47384">
    <property type="entry name" value="Homodimeric domain of signal transducing histidine kinase"/>
    <property type="match status" value="1"/>
</dbReference>
<dbReference type="PROSITE" id="PS50109">
    <property type="entry name" value="HIS_KIN"/>
    <property type="match status" value="1"/>
</dbReference>
<keyword evidence="11" id="KW-1185">Reference proteome</keyword>
<dbReference type="PANTHER" id="PTHR43065:SF10">
    <property type="entry name" value="PEROXIDE STRESS-ACTIVATED HISTIDINE KINASE MAK3"/>
    <property type="match status" value="1"/>
</dbReference>
<dbReference type="AlphaFoldDB" id="A0A292YL49"/>
<keyword evidence="5" id="KW-0547">Nucleotide-binding</keyword>
<dbReference type="InterPro" id="IPR036097">
    <property type="entry name" value="HisK_dim/P_sf"/>
</dbReference>
<evidence type="ECO:0000256" key="2">
    <source>
        <dbReference type="ARBA" id="ARBA00012438"/>
    </source>
</evidence>
<dbReference type="RefSeq" id="WP_096182393.1">
    <property type="nucleotide sequence ID" value="NZ_BDUF01000060.1"/>
</dbReference>
<dbReference type="InterPro" id="IPR013767">
    <property type="entry name" value="PAS_fold"/>
</dbReference>
<dbReference type="EC" id="2.7.13.3" evidence="2"/>
<evidence type="ECO:0000256" key="8">
    <source>
        <dbReference type="ARBA" id="ARBA00023012"/>
    </source>
</evidence>
<evidence type="ECO:0000313" key="11">
    <source>
        <dbReference type="Proteomes" id="UP000217785"/>
    </source>
</evidence>
<proteinExistence type="predicted"/>
<dbReference type="SMART" id="SM00388">
    <property type="entry name" value="HisKA"/>
    <property type="match status" value="1"/>
</dbReference>
<name>A0A292YL49_9BACL</name>
<dbReference type="Pfam" id="PF00989">
    <property type="entry name" value="PAS"/>
    <property type="match status" value="1"/>
</dbReference>
<dbReference type="Proteomes" id="UP000217785">
    <property type="component" value="Unassembled WGS sequence"/>
</dbReference>
<evidence type="ECO:0000256" key="4">
    <source>
        <dbReference type="ARBA" id="ARBA00022679"/>
    </source>
</evidence>
<dbReference type="InterPro" id="IPR035965">
    <property type="entry name" value="PAS-like_dom_sf"/>
</dbReference>
<protein>
    <recommendedName>
        <fullName evidence="2">histidine kinase</fullName>
        <ecNumber evidence="2">2.7.13.3</ecNumber>
    </recommendedName>
</protein>
<evidence type="ECO:0000256" key="7">
    <source>
        <dbReference type="ARBA" id="ARBA00022840"/>
    </source>
</evidence>
<keyword evidence="3" id="KW-0597">Phosphoprotein</keyword>
<dbReference type="SMART" id="SM00091">
    <property type="entry name" value="PAS"/>
    <property type="match status" value="1"/>
</dbReference>
<dbReference type="SUPFAM" id="SSF55874">
    <property type="entry name" value="ATPase domain of HSP90 chaperone/DNA topoisomerase II/histidine kinase"/>
    <property type="match status" value="1"/>
</dbReference>